<dbReference type="PROSITE" id="PS50011">
    <property type="entry name" value="PROTEIN_KINASE_DOM"/>
    <property type="match status" value="1"/>
</dbReference>
<sequence length="504" mass="50798">MDRAAPPDVAAALLTAGYRVVGPVGVGGDGPAWSAVSLDGSAERVVVRVVDLTGDPRHAARLHRLRGVDHEHLVRLRDVLDLPDGRCALLTEHVPGATLAALQDARGPWTPGEAVTLAIPLADALAALHAAGLVHSDVSPANVVVRDDGRPVLVDLVSCVVGGRGTPGFAAPEVDEGHEGGPEADVHALARTVLRHLAVRDAAVDAPGDGGTRVRDLLADAADPDPAVRPTALALADACFRAEEPEPVALPDAAVLARTELSRLAGRGSRDATVRRASRRRSRSPGRSGRVRAGLVGAVVVVLVAVVVLVVPGPWRPVSSAGTEPGAAGAGQTREAGGSSAEAAAAGPGESGGPTGAPGVRADVEAAARELTERRGQVLASGDPAGLDAVEVPGSPAHAADAQLLDRLAAEGLRLTGLSVDVTGSVLVEAGPGAATTGAAGPADDEVHVQVTSATSAHRRVRADGSVHTEVPAAPARAVVLVLRATPAGWRVSEVRDPAVSPSR</sequence>
<evidence type="ECO:0000256" key="7">
    <source>
        <dbReference type="SAM" id="MobiDB-lite"/>
    </source>
</evidence>
<evidence type="ECO:0000256" key="8">
    <source>
        <dbReference type="SAM" id="Phobius"/>
    </source>
</evidence>
<feature type="transmembrane region" description="Helical" evidence="8">
    <location>
        <begin position="291"/>
        <end position="315"/>
    </location>
</feature>
<evidence type="ECO:0000313" key="11">
    <source>
        <dbReference type="Proteomes" id="UP000317046"/>
    </source>
</evidence>
<keyword evidence="8" id="KW-0812">Transmembrane</keyword>
<evidence type="ECO:0000256" key="2">
    <source>
        <dbReference type="ARBA" id="ARBA00022527"/>
    </source>
</evidence>
<dbReference type="SMART" id="SM00220">
    <property type="entry name" value="S_TKc"/>
    <property type="match status" value="1"/>
</dbReference>
<feature type="region of interest" description="Disordered" evidence="7">
    <location>
        <begin position="317"/>
        <end position="391"/>
    </location>
</feature>
<evidence type="ECO:0000256" key="1">
    <source>
        <dbReference type="ARBA" id="ARBA00012513"/>
    </source>
</evidence>
<organism evidence="10 11">
    <name type="scientific">Cellulomonas cellasea</name>
    <dbReference type="NCBI Taxonomy" id="43670"/>
    <lineage>
        <taxon>Bacteria</taxon>
        <taxon>Bacillati</taxon>
        <taxon>Actinomycetota</taxon>
        <taxon>Actinomycetes</taxon>
        <taxon>Micrococcales</taxon>
        <taxon>Cellulomonadaceae</taxon>
        <taxon>Cellulomonas</taxon>
    </lineage>
</organism>
<dbReference type="InterPro" id="IPR000719">
    <property type="entry name" value="Prot_kinase_dom"/>
</dbReference>
<dbReference type="EMBL" id="BJLR01000030">
    <property type="protein sequence ID" value="GEA89161.1"/>
    <property type="molecule type" value="Genomic_DNA"/>
</dbReference>
<dbReference type="GO" id="GO:0005524">
    <property type="term" value="F:ATP binding"/>
    <property type="evidence" value="ECO:0007669"/>
    <property type="project" value="UniProtKB-KW"/>
</dbReference>
<dbReference type="InterPro" id="IPR008266">
    <property type="entry name" value="Tyr_kinase_AS"/>
</dbReference>
<reference evidence="10" key="1">
    <citation type="submission" date="2019-06" db="EMBL/GenBank/DDBJ databases">
        <title>Whole genome shotgun sequence of Cellulomonas cellasea NBRC 3753.</title>
        <authorList>
            <person name="Hosoyama A."/>
            <person name="Uohara A."/>
            <person name="Ohji S."/>
            <person name="Ichikawa N."/>
        </authorList>
    </citation>
    <scope>NUCLEOTIDE SEQUENCE [LARGE SCALE GENOMIC DNA]</scope>
    <source>
        <strain evidence="10">NBRC 3753</strain>
    </source>
</reference>
<evidence type="ECO:0000259" key="9">
    <source>
        <dbReference type="PROSITE" id="PS50011"/>
    </source>
</evidence>
<keyword evidence="2" id="KW-0723">Serine/threonine-protein kinase</keyword>
<feature type="domain" description="Protein kinase" evidence="9">
    <location>
        <begin position="18"/>
        <end position="261"/>
    </location>
</feature>
<dbReference type="Gene3D" id="1.10.510.10">
    <property type="entry name" value="Transferase(Phosphotransferase) domain 1"/>
    <property type="match status" value="1"/>
</dbReference>
<dbReference type="InterPro" id="IPR011009">
    <property type="entry name" value="Kinase-like_dom_sf"/>
</dbReference>
<dbReference type="Pfam" id="PF00069">
    <property type="entry name" value="Pkinase"/>
    <property type="match status" value="1"/>
</dbReference>
<feature type="region of interest" description="Disordered" evidence="7">
    <location>
        <begin position="265"/>
        <end position="289"/>
    </location>
</feature>
<evidence type="ECO:0000256" key="6">
    <source>
        <dbReference type="ARBA" id="ARBA00022840"/>
    </source>
</evidence>
<evidence type="ECO:0000256" key="5">
    <source>
        <dbReference type="ARBA" id="ARBA00022777"/>
    </source>
</evidence>
<name>A0A4Y3KXG0_9CELL</name>
<keyword evidence="6" id="KW-0067">ATP-binding</keyword>
<dbReference type="Proteomes" id="UP000317046">
    <property type="component" value="Unassembled WGS sequence"/>
</dbReference>
<dbReference type="AlphaFoldDB" id="A0A4Y3KXG0"/>
<evidence type="ECO:0000256" key="3">
    <source>
        <dbReference type="ARBA" id="ARBA00022679"/>
    </source>
</evidence>
<comment type="caution">
    <text evidence="10">The sequence shown here is derived from an EMBL/GenBank/DDBJ whole genome shotgun (WGS) entry which is preliminary data.</text>
</comment>
<dbReference type="EC" id="2.7.11.1" evidence="1"/>
<dbReference type="PANTHER" id="PTHR43289:SF6">
    <property type="entry name" value="SERINE_THREONINE-PROTEIN KINASE NEKL-3"/>
    <property type="match status" value="1"/>
</dbReference>
<feature type="compositionally biased region" description="Low complexity" evidence="7">
    <location>
        <begin position="335"/>
        <end position="348"/>
    </location>
</feature>
<keyword evidence="11" id="KW-1185">Reference proteome</keyword>
<keyword evidence="8" id="KW-1133">Transmembrane helix</keyword>
<protein>
    <recommendedName>
        <fullName evidence="1">non-specific serine/threonine protein kinase</fullName>
        <ecNumber evidence="1">2.7.11.1</ecNumber>
    </recommendedName>
</protein>
<dbReference type="GO" id="GO:0004674">
    <property type="term" value="F:protein serine/threonine kinase activity"/>
    <property type="evidence" value="ECO:0007669"/>
    <property type="project" value="UniProtKB-KW"/>
</dbReference>
<accession>A0A4Y3KXG0</accession>
<keyword evidence="5" id="KW-0418">Kinase</keyword>
<dbReference type="SUPFAM" id="SSF56112">
    <property type="entry name" value="Protein kinase-like (PK-like)"/>
    <property type="match status" value="1"/>
</dbReference>
<feature type="compositionally biased region" description="Basic and acidic residues" evidence="7">
    <location>
        <begin position="362"/>
        <end position="376"/>
    </location>
</feature>
<keyword evidence="4" id="KW-0547">Nucleotide-binding</keyword>
<evidence type="ECO:0000313" key="10">
    <source>
        <dbReference type="EMBL" id="GEA89161.1"/>
    </source>
</evidence>
<evidence type="ECO:0000256" key="4">
    <source>
        <dbReference type="ARBA" id="ARBA00022741"/>
    </source>
</evidence>
<dbReference type="PANTHER" id="PTHR43289">
    <property type="entry name" value="MITOGEN-ACTIVATED PROTEIN KINASE KINASE KINASE 20-RELATED"/>
    <property type="match status" value="1"/>
</dbReference>
<keyword evidence="3" id="KW-0808">Transferase</keyword>
<gene>
    <name evidence="10" type="ORF">CCE01nite_31100</name>
</gene>
<dbReference type="PROSITE" id="PS00109">
    <property type="entry name" value="PROTEIN_KINASE_TYR"/>
    <property type="match status" value="1"/>
</dbReference>
<proteinExistence type="predicted"/>
<dbReference type="RefSeq" id="WP_141372659.1">
    <property type="nucleotide sequence ID" value="NZ_BJLR01000030.1"/>
</dbReference>
<keyword evidence="8" id="KW-0472">Membrane</keyword>